<dbReference type="STRING" id="58919.A0A316ZB12"/>
<dbReference type="NCBIfam" id="NF009395">
    <property type="entry name" value="PRK12755.1"/>
    <property type="match status" value="1"/>
</dbReference>
<dbReference type="Proteomes" id="UP000245946">
    <property type="component" value="Unassembled WGS sequence"/>
</dbReference>
<dbReference type="PANTHER" id="PTHR21225:SF20">
    <property type="entry name" value="PHOSPHO-2-DEHYDRO-3-DEOXYHEPTONATE ALDOLASE"/>
    <property type="match status" value="1"/>
</dbReference>
<evidence type="ECO:0000259" key="7">
    <source>
        <dbReference type="Pfam" id="PF00793"/>
    </source>
</evidence>
<evidence type="ECO:0000256" key="1">
    <source>
        <dbReference type="ARBA" id="ARBA00007985"/>
    </source>
</evidence>
<feature type="domain" description="DAHP synthetase I/KDSA" evidence="7">
    <location>
        <begin position="58"/>
        <end position="356"/>
    </location>
</feature>
<dbReference type="InterPro" id="IPR006218">
    <property type="entry name" value="DAHP1/KDSA"/>
</dbReference>
<dbReference type="EMBL" id="KZ819290">
    <property type="protein sequence ID" value="PWN98729.1"/>
    <property type="molecule type" value="Genomic_DNA"/>
</dbReference>
<evidence type="ECO:0000256" key="2">
    <source>
        <dbReference type="ARBA" id="ARBA00012694"/>
    </source>
</evidence>
<evidence type="ECO:0000313" key="8">
    <source>
        <dbReference type="EMBL" id="PWN98729.1"/>
    </source>
</evidence>
<sequence length="413" mass="43859">MTSSPHAHVALRDALSELDDRRIRRIKPLLPPQLLVEEYPLTLGAAQTVVLARTAADAIVHGTDDRLLVIVGPCSVHDVRAGLEYARLLRAYADRASADLLIIMRVYFEKPRTTVGWKGLINDPNLDGSFAINKGLRLARGLLLELANMGLPAGTEFLDTISPQYTADLIAWGAIGARTTESQVHRELASGLSMPIGFKNGTDGSISVAVDAIKSSSSPHCFLSVTKQGLSAIVETEGNDACHVILRGANSGPNYSPEHVASTTAALRAAKLPERIMVDCSHGNSLKKHENQMKVVDSLQAQLSDGTEASWAIVGAMIESNLVEGKQAIPDSGPSTLTYGQSVTDACINWATTEAALEKLRAGVRARREKAPRLGALPNRATAAAAPGPNDAFLAPKSKGGFNDDVLLTLGKA</sequence>
<dbReference type="InterPro" id="IPR013785">
    <property type="entry name" value="Aldolase_TIM"/>
</dbReference>
<accession>A0A316ZB12</accession>
<dbReference type="AlphaFoldDB" id="A0A316ZB12"/>
<dbReference type="GeneID" id="37269634"/>
<keyword evidence="4" id="KW-0808">Transferase</keyword>
<organism evidence="8 9">
    <name type="scientific">Tilletiopsis washingtonensis</name>
    <dbReference type="NCBI Taxonomy" id="58919"/>
    <lineage>
        <taxon>Eukaryota</taxon>
        <taxon>Fungi</taxon>
        <taxon>Dikarya</taxon>
        <taxon>Basidiomycota</taxon>
        <taxon>Ustilaginomycotina</taxon>
        <taxon>Exobasidiomycetes</taxon>
        <taxon>Entylomatales</taxon>
        <taxon>Entylomatales incertae sedis</taxon>
        <taxon>Tilletiopsis</taxon>
    </lineage>
</organism>
<comment type="similarity">
    <text evidence="1">Belongs to the class-I DAHP synthase family.</text>
</comment>
<dbReference type="GO" id="GO:0009073">
    <property type="term" value="P:aromatic amino acid family biosynthetic process"/>
    <property type="evidence" value="ECO:0007669"/>
    <property type="project" value="UniProtKB-KW"/>
</dbReference>
<dbReference type="PANTHER" id="PTHR21225">
    <property type="entry name" value="PHOSPHO-2-DEHYDRO-3-DEOXYHEPTONATE ALDOLASE DAHP SYNTHETASE"/>
    <property type="match status" value="1"/>
</dbReference>
<keyword evidence="9" id="KW-1185">Reference proteome</keyword>
<protein>
    <recommendedName>
        <fullName evidence="2">3-deoxy-7-phosphoheptulonate synthase</fullName>
        <ecNumber evidence="2">2.5.1.54</ecNumber>
    </recommendedName>
</protein>
<keyword evidence="5" id="KW-0057">Aromatic amino acid biosynthesis</keyword>
<keyword evidence="3" id="KW-0028">Amino-acid biosynthesis</keyword>
<dbReference type="RefSeq" id="XP_025599008.1">
    <property type="nucleotide sequence ID" value="XM_025742090.1"/>
</dbReference>
<evidence type="ECO:0000256" key="5">
    <source>
        <dbReference type="ARBA" id="ARBA00023141"/>
    </source>
</evidence>
<dbReference type="GO" id="GO:0003849">
    <property type="term" value="F:3-deoxy-7-phosphoheptulonate synthase activity"/>
    <property type="evidence" value="ECO:0007669"/>
    <property type="project" value="UniProtKB-EC"/>
</dbReference>
<name>A0A316ZB12_9BASI</name>
<gene>
    <name evidence="8" type="ORF">FA09DRAFT_329233</name>
</gene>
<dbReference type="Gene3D" id="3.20.20.70">
    <property type="entry name" value="Aldolase class I"/>
    <property type="match status" value="1"/>
</dbReference>
<evidence type="ECO:0000313" key="9">
    <source>
        <dbReference type="Proteomes" id="UP000245946"/>
    </source>
</evidence>
<dbReference type="GO" id="GO:0005737">
    <property type="term" value="C:cytoplasm"/>
    <property type="evidence" value="ECO:0007669"/>
    <property type="project" value="TreeGrafter"/>
</dbReference>
<dbReference type="NCBIfam" id="TIGR00034">
    <property type="entry name" value="aroFGH"/>
    <property type="match status" value="1"/>
</dbReference>
<dbReference type="OrthoDB" id="4699125at2759"/>
<dbReference type="Pfam" id="PF00793">
    <property type="entry name" value="DAHP_synth_1"/>
    <property type="match status" value="1"/>
</dbReference>
<dbReference type="EC" id="2.5.1.54" evidence="2"/>
<comment type="catalytic activity">
    <reaction evidence="6">
        <text>D-erythrose 4-phosphate + phosphoenolpyruvate + H2O = 7-phospho-2-dehydro-3-deoxy-D-arabino-heptonate + phosphate</text>
        <dbReference type="Rhea" id="RHEA:14717"/>
        <dbReference type="ChEBI" id="CHEBI:15377"/>
        <dbReference type="ChEBI" id="CHEBI:16897"/>
        <dbReference type="ChEBI" id="CHEBI:43474"/>
        <dbReference type="ChEBI" id="CHEBI:58394"/>
        <dbReference type="ChEBI" id="CHEBI:58702"/>
        <dbReference type="EC" id="2.5.1.54"/>
    </reaction>
</comment>
<evidence type="ECO:0000256" key="3">
    <source>
        <dbReference type="ARBA" id="ARBA00022605"/>
    </source>
</evidence>
<proteinExistence type="inferred from homology"/>
<evidence type="ECO:0000256" key="6">
    <source>
        <dbReference type="ARBA" id="ARBA00047508"/>
    </source>
</evidence>
<dbReference type="FunFam" id="3.20.20.70:FF:000005">
    <property type="entry name" value="Phospho-2-dehydro-3-deoxyheptonate aldolase"/>
    <property type="match status" value="1"/>
</dbReference>
<dbReference type="SUPFAM" id="SSF51569">
    <property type="entry name" value="Aldolase"/>
    <property type="match status" value="1"/>
</dbReference>
<dbReference type="InterPro" id="IPR006219">
    <property type="entry name" value="DAHP_synth_1"/>
</dbReference>
<dbReference type="GO" id="GO:0008652">
    <property type="term" value="P:amino acid biosynthetic process"/>
    <property type="evidence" value="ECO:0007669"/>
    <property type="project" value="UniProtKB-KW"/>
</dbReference>
<reference evidence="8 9" key="1">
    <citation type="journal article" date="2018" name="Mol. Biol. Evol.">
        <title>Broad Genomic Sampling Reveals a Smut Pathogenic Ancestry of the Fungal Clade Ustilaginomycotina.</title>
        <authorList>
            <person name="Kijpornyongpan T."/>
            <person name="Mondo S.J."/>
            <person name="Barry K."/>
            <person name="Sandor L."/>
            <person name="Lee J."/>
            <person name="Lipzen A."/>
            <person name="Pangilinan J."/>
            <person name="LaButti K."/>
            <person name="Hainaut M."/>
            <person name="Henrissat B."/>
            <person name="Grigoriev I.V."/>
            <person name="Spatafora J.W."/>
            <person name="Aime M.C."/>
        </authorList>
    </citation>
    <scope>NUCLEOTIDE SEQUENCE [LARGE SCALE GENOMIC DNA]</scope>
    <source>
        <strain evidence="8 9">MCA 4186</strain>
    </source>
</reference>
<evidence type="ECO:0000256" key="4">
    <source>
        <dbReference type="ARBA" id="ARBA00022679"/>
    </source>
</evidence>